<dbReference type="GO" id="GO:0003964">
    <property type="term" value="F:RNA-directed DNA polymerase activity"/>
    <property type="evidence" value="ECO:0007669"/>
    <property type="project" value="UniProtKB-KW"/>
</dbReference>
<evidence type="ECO:0000313" key="1">
    <source>
        <dbReference type="EMBL" id="KNZ68159.1"/>
    </source>
</evidence>
<keyword evidence="1" id="KW-0548">Nucleotidyltransferase</keyword>
<keyword evidence="1" id="KW-0695">RNA-directed DNA polymerase</keyword>
<reference evidence="2" key="1">
    <citation type="submission" date="2015-07" db="EMBL/GenBank/DDBJ databases">
        <title>Complete Genome of Thermincola ferriacetica strain Z-0001T.</title>
        <authorList>
            <person name="Lusk B."/>
            <person name="Badalamenti J.P."/>
            <person name="Parameswaran P."/>
            <person name="Bond D.R."/>
            <person name="Torres C.I."/>
        </authorList>
    </citation>
    <scope>NUCLEOTIDE SEQUENCE [LARGE SCALE GENOMIC DNA]</scope>
    <source>
        <strain evidence="2">Z-0001</strain>
    </source>
</reference>
<dbReference type="EMBL" id="LGTE01000067">
    <property type="protein sequence ID" value="KNZ68159.1"/>
    <property type="molecule type" value="Genomic_DNA"/>
</dbReference>
<name>A0A0L6VZ84_9FIRM</name>
<gene>
    <name evidence="1" type="ORF">Tfer_3310</name>
</gene>
<dbReference type="Proteomes" id="UP000037175">
    <property type="component" value="Unassembled WGS sequence"/>
</dbReference>
<comment type="caution">
    <text evidence="1">The sequence shown here is derived from an EMBL/GenBank/DDBJ whole genome shotgun (WGS) entry which is preliminary data.</text>
</comment>
<dbReference type="PATRIC" id="fig|281456.6.peg.3505"/>
<keyword evidence="2" id="KW-1185">Reference proteome</keyword>
<dbReference type="AlphaFoldDB" id="A0A0L6VZ84"/>
<accession>A0A0L6VZ84</accession>
<sequence length="72" mass="8597">MKKMKEWKSWKPLHKVLRRRGYKGTFEKISVTTWTNSANPLISMTLPNKWFDELGLINLEKYNVGILHHCRP</sequence>
<proteinExistence type="predicted"/>
<protein>
    <submittedName>
        <fullName evidence="1">RNA-directed DNA polymerase</fullName>
    </submittedName>
</protein>
<dbReference type="RefSeq" id="WP_052219203.1">
    <property type="nucleotide sequence ID" value="NZ_LGTE01000067.1"/>
</dbReference>
<organism evidence="1 2">
    <name type="scientific">Thermincola ferriacetica</name>
    <dbReference type="NCBI Taxonomy" id="281456"/>
    <lineage>
        <taxon>Bacteria</taxon>
        <taxon>Bacillati</taxon>
        <taxon>Bacillota</taxon>
        <taxon>Clostridia</taxon>
        <taxon>Eubacteriales</taxon>
        <taxon>Thermincolaceae</taxon>
        <taxon>Thermincola</taxon>
    </lineage>
</organism>
<keyword evidence="1" id="KW-0808">Transferase</keyword>
<evidence type="ECO:0000313" key="2">
    <source>
        <dbReference type="Proteomes" id="UP000037175"/>
    </source>
</evidence>